<sequence>MALHDPNEAVLAHVGGQHRLFIDNEWHDAASGKTFEVRNPATGTVVAHVAEGDARDIDRAVQAARRAFDERRWQGLTPEKRADVMWKLAELFERDARTIAEIEVVDNGMPIAFAEWMVGSVVQGLKYYAGMVTKLQGRNVSPALASCRRLQRYWPLLANSADFCSDLLTAGGPCCSRYATMCSPSSAPARKRRRPVLAFCQ</sequence>
<dbReference type="EMBL" id="JACU01000014">
    <property type="protein sequence ID" value="KMS50929.1"/>
    <property type="molecule type" value="Genomic_DNA"/>
</dbReference>
<reference evidence="3 4" key="1">
    <citation type="journal article" date="2015" name="G3 (Bethesda)">
        <title>Insights into Ongoing Evolution of the Hexachlorocyclohexane Catabolic Pathway from Comparative Genomics of Ten Sphingomonadaceae Strains.</title>
        <authorList>
            <person name="Pearce S.L."/>
            <person name="Oakeshott J.G."/>
            <person name="Pandey G."/>
        </authorList>
    </citation>
    <scope>NUCLEOTIDE SEQUENCE [LARGE SCALE GENOMIC DNA]</scope>
    <source>
        <strain evidence="3 4">LL02</strain>
    </source>
</reference>
<organism evidence="3 4">
    <name type="scientific">Novosphingobium barchaimii LL02</name>
    <dbReference type="NCBI Taxonomy" id="1114963"/>
    <lineage>
        <taxon>Bacteria</taxon>
        <taxon>Pseudomonadati</taxon>
        <taxon>Pseudomonadota</taxon>
        <taxon>Alphaproteobacteria</taxon>
        <taxon>Sphingomonadales</taxon>
        <taxon>Sphingomonadaceae</taxon>
        <taxon>Novosphingobium</taxon>
    </lineage>
</organism>
<dbReference type="PATRIC" id="fig|1114963.3.peg.4716"/>
<evidence type="ECO:0000313" key="4">
    <source>
        <dbReference type="Proteomes" id="UP000052268"/>
    </source>
</evidence>
<gene>
    <name evidence="3" type="ORF">V474_05360</name>
</gene>
<protein>
    <recommendedName>
        <fullName evidence="2">Aldehyde dehydrogenase domain-containing protein</fullName>
    </recommendedName>
</protein>
<dbReference type="Gene3D" id="3.40.605.10">
    <property type="entry name" value="Aldehyde Dehydrogenase, Chain A, domain 1"/>
    <property type="match status" value="1"/>
</dbReference>
<keyword evidence="4" id="KW-1185">Reference proteome</keyword>
<dbReference type="AlphaFoldDB" id="A0A0J7XGX7"/>
<dbReference type="Pfam" id="PF00171">
    <property type="entry name" value="Aldedh"/>
    <property type="match status" value="1"/>
</dbReference>
<comment type="caution">
    <text evidence="3">The sequence shown here is derived from an EMBL/GenBank/DDBJ whole genome shotgun (WGS) entry which is preliminary data.</text>
</comment>
<evidence type="ECO:0000259" key="2">
    <source>
        <dbReference type="Pfam" id="PF00171"/>
    </source>
</evidence>
<name>A0A0J7XGX7_9SPHN</name>
<feature type="domain" description="Aldehyde dehydrogenase" evidence="2">
    <location>
        <begin position="26"/>
        <end position="142"/>
    </location>
</feature>
<dbReference type="RefSeq" id="WP_059153445.1">
    <property type="nucleotide sequence ID" value="NZ_KQ130460.1"/>
</dbReference>
<dbReference type="InterPro" id="IPR015590">
    <property type="entry name" value="Aldehyde_DH_dom"/>
</dbReference>
<dbReference type="InterPro" id="IPR016161">
    <property type="entry name" value="Ald_DH/histidinol_DH"/>
</dbReference>
<dbReference type="InterPro" id="IPR016162">
    <property type="entry name" value="Ald_DH_N"/>
</dbReference>
<dbReference type="GO" id="GO:0016491">
    <property type="term" value="F:oxidoreductase activity"/>
    <property type="evidence" value="ECO:0007669"/>
    <property type="project" value="UniProtKB-KW"/>
</dbReference>
<evidence type="ECO:0000256" key="1">
    <source>
        <dbReference type="ARBA" id="ARBA00023002"/>
    </source>
</evidence>
<evidence type="ECO:0000313" key="3">
    <source>
        <dbReference type="EMBL" id="KMS50929.1"/>
    </source>
</evidence>
<dbReference type="PANTHER" id="PTHR11699">
    <property type="entry name" value="ALDEHYDE DEHYDROGENASE-RELATED"/>
    <property type="match status" value="1"/>
</dbReference>
<proteinExistence type="predicted"/>
<dbReference type="SUPFAM" id="SSF53720">
    <property type="entry name" value="ALDH-like"/>
    <property type="match status" value="1"/>
</dbReference>
<accession>A0A0J7XGX7</accession>
<keyword evidence="1" id="KW-0560">Oxidoreductase</keyword>
<dbReference type="Proteomes" id="UP000052268">
    <property type="component" value="Unassembled WGS sequence"/>
</dbReference>